<comment type="subcellular location">
    <subcellularLocation>
        <location evidence="1">Endomembrane system</location>
        <topology evidence="1">Multi-pass membrane protein</topology>
    </subcellularLocation>
</comment>
<evidence type="ECO:0000256" key="3">
    <source>
        <dbReference type="SAM" id="Phobius"/>
    </source>
</evidence>
<evidence type="ECO:0000256" key="1">
    <source>
        <dbReference type="ARBA" id="ARBA00004127"/>
    </source>
</evidence>
<accession>A0A4Z0GRS3</accession>
<dbReference type="Gene3D" id="1.10.3730.20">
    <property type="match status" value="1"/>
</dbReference>
<evidence type="ECO:0000313" key="5">
    <source>
        <dbReference type="EMBL" id="TGA98881.1"/>
    </source>
</evidence>
<feature type="transmembrane region" description="Helical" evidence="3">
    <location>
        <begin position="263"/>
        <end position="282"/>
    </location>
</feature>
<sequence length="296" mass="32530">MKKSAFIKLSVAMTIFGSIGFFSRLTGLPSLELVFVRCISATVFLSAYWLISGQYKHESWQKKEMATIIIGGVFLVLNWIFFFAAFEKTAITIAISIYNLAPILVLVIGWIFFRDRIRILGILAVVLAFVGTVLISGVSLGDLTSGKSATGPLLALAAACLYALVIITGKYIKKASPYLVTILQTFIGVLMLIPFVHYSLYMHLTAANWFYSIFTGVVHTGIVYLLFYGSIRSLPTPVISALTYLDPLVAILLDIFITGFVPSYLQILGILLIFIAISYTLIKHEPATSKNKSVTG</sequence>
<comment type="caution">
    <text evidence="5">The sequence shown here is derived from an EMBL/GenBank/DDBJ whole genome shotgun (WGS) entry which is preliminary data.</text>
</comment>
<dbReference type="EMBL" id="SRJD01000005">
    <property type="protein sequence ID" value="TGA98881.1"/>
    <property type="molecule type" value="Genomic_DNA"/>
</dbReference>
<dbReference type="RefSeq" id="WP_135347901.1">
    <property type="nucleotide sequence ID" value="NZ_SRJD01000005.1"/>
</dbReference>
<dbReference type="Pfam" id="PF00892">
    <property type="entry name" value="EamA"/>
    <property type="match status" value="2"/>
</dbReference>
<name>A0A4Z0GRS3_9BACL</name>
<feature type="domain" description="EamA" evidence="4">
    <location>
        <begin position="151"/>
        <end position="279"/>
    </location>
</feature>
<feature type="transmembrane region" description="Helical" evidence="3">
    <location>
        <begin position="239"/>
        <end position="257"/>
    </location>
</feature>
<protein>
    <submittedName>
        <fullName evidence="5">DMT family transporter</fullName>
    </submittedName>
</protein>
<evidence type="ECO:0000256" key="2">
    <source>
        <dbReference type="ARBA" id="ARBA00007362"/>
    </source>
</evidence>
<dbReference type="InterPro" id="IPR000620">
    <property type="entry name" value="EamA_dom"/>
</dbReference>
<evidence type="ECO:0000259" key="4">
    <source>
        <dbReference type="Pfam" id="PF00892"/>
    </source>
</evidence>
<feature type="transmembrane region" description="Helical" evidence="3">
    <location>
        <begin position="153"/>
        <end position="172"/>
    </location>
</feature>
<feature type="transmembrane region" description="Helical" evidence="3">
    <location>
        <begin position="91"/>
        <end position="113"/>
    </location>
</feature>
<feature type="domain" description="EamA" evidence="4">
    <location>
        <begin position="9"/>
        <end position="136"/>
    </location>
</feature>
<dbReference type="SUPFAM" id="SSF103481">
    <property type="entry name" value="Multidrug resistance efflux transporter EmrE"/>
    <property type="match status" value="2"/>
</dbReference>
<dbReference type="AlphaFoldDB" id="A0A4Z0GRS3"/>
<dbReference type="FunFam" id="1.10.3730.20:FF:000010">
    <property type="entry name" value="EamA family transporter"/>
    <property type="match status" value="1"/>
</dbReference>
<feature type="transmembrane region" description="Helical" evidence="3">
    <location>
        <begin position="179"/>
        <end position="197"/>
    </location>
</feature>
<dbReference type="GO" id="GO:0016020">
    <property type="term" value="C:membrane"/>
    <property type="evidence" value="ECO:0007669"/>
    <property type="project" value="InterPro"/>
</dbReference>
<dbReference type="OrthoDB" id="9814238at2"/>
<comment type="similarity">
    <text evidence="2">Belongs to the EamA transporter family.</text>
</comment>
<proteinExistence type="inferred from homology"/>
<dbReference type="PANTHER" id="PTHR22911:SF102">
    <property type="entry name" value="MEMBRANE PROTEIN"/>
    <property type="match status" value="1"/>
</dbReference>
<organism evidence="5 6">
    <name type="scientific">Sporolactobacillus shoreae</name>
    <dbReference type="NCBI Taxonomy" id="1465501"/>
    <lineage>
        <taxon>Bacteria</taxon>
        <taxon>Bacillati</taxon>
        <taxon>Bacillota</taxon>
        <taxon>Bacilli</taxon>
        <taxon>Bacillales</taxon>
        <taxon>Sporolactobacillaceae</taxon>
        <taxon>Sporolactobacillus</taxon>
    </lineage>
</organism>
<keyword evidence="3" id="KW-1133">Transmembrane helix</keyword>
<reference evidence="5 6" key="1">
    <citation type="journal article" date="2015" name="Int. J. Syst. Evol. Microbiol.">
        <title>Sporolactobacillus shoreae sp. nov. and Sporolactobacillus spathodeae sp. nov., two spore-forming lactic acid bacteria isolated from tree barks in Thailand.</title>
        <authorList>
            <person name="Thamacharoensuk T."/>
            <person name="Kitahara M."/>
            <person name="Ohkuma M."/>
            <person name="Thongchul N."/>
            <person name="Tanasupawat S."/>
        </authorList>
    </citation>
    <scope>NUCLEOTIDE SEQUENCE [LARGE SCALE GENOMIC DNA]</scope>
    <source>
        <strain evidence="5 6">BK92</strain>
    </source>
</reference>
<feature type="transmembrane region" description="Helical" evidence="3">
    <location>
        <begin position="5"/>
        <end position="22"/>
    </location>
</feature>
<feature type="transmembrane region" description="Helical" evidence="3">
    <location>
        <begin position="65"/>
        <end position="85"/>
    </location>
</feature>
<keyword evidence="6" id="KW-1185">Reference proteome</keyword>
<keyword evidence="3" id="KW-0472">Membrane</keyword>
<feature type="transmembrane region" description="Helical" evidence="3">
    <location>
        <begin position="209"/>
        <end position="227"/>
    </location>
</feature>
<feature type="transmembrane region" description="Helical" evidence="3">
    <location>
        <begin position="120"/>
        <end position="141"/>
    </location>
</feature>
<dbReference type="PANTHER" id="PTHR22911">
    <property type="entry name" value="ACYL-MALONYL CONDENSING ENZYME-RELATED"/>
    <property type="match status" value="1"/>
</dbReference>
<feature type="transmembrane region" description="Helical" evidence="3">
    <location>
        <begin position="34"/>
        <end position="53"/>
    </location>
</feature>
<gene>
    <name evidence="5" type="ORF">E4665_06015</name>
</gene>
<evidence type="ECO:0000313" key="6">
    <source>
        <dbReference type="Proteomes" id="UP000298347"/>
    </source>
</evidence>
<dbReference type="Proteomes" id="UP000298347">
    <property type="component" value="Unassembled WGS sequence"/>
</dbReference>
<keyword evidence="3" id="KW-0812">Transmembrane</keyword>
<dbReference type="InterPro" id="IPR037185">
    <property type="entry name" value="EmrE-like"/>
</dbReference>